<sequence length="50" mass="5751">MEAISQKVKENEDAEIVVVTNMAVIVLFFPNNYENISPRPGRQNRHILPK</sequence>
<evidence type="ECO:0000313" key="1">
    <source>
        <dbReference type="EMBL" id="CAI2196852.1"/>
    </source>
</evidence>
<evidence type="ECO:0000313" key="2">
    <source>
        <dbReference type="Proteomes" id="UP001153678"/>
    </source>
</evidence>
<comment type="caution">
    <text evidence="1">The sequence shown here is derived from an EMBL/GenBank/DDBJ whole genome shotgun (WGS) entry which is preliminary data.</text>
</comment>
<organism evidence="1 2">
    <name type="scientific">Funneliformis geosporum</name>
    <dbReference type="NCBI Taxonomy" id="1117311"/>
    <lineage>
        <taxon>Eukaryota</taxon>
        <taxon>Fungi</taxon>
        <taxon>Fungi incertae sedis</taxon>
        <taxon>Mucoromycota</taxon>
        <taxon>Glomeromycotina</taxon>
        <taxon>Glomeromycetes</taxon>
        <taxon>Glomerales</taxon>
        <taxon>Glomeraceae</taxon>
        <taxon>Funneliformis</taxon>
    </lineage>
</organism>
<accession>A0A9W4T8R6</accession>
<reference evidence="1" key="1">
    <citation type="submission" date="2022-08" db="EMBL/GenBank/DDBJ databases">
        <authorList>
            <person name="Kallberg Y."/>
            <person name="Tangrot J."/>
            <person name="Rosling A."/>
        </authorList>
    </citation>
    <scope>NUCLEOTIDE SEQUENCE</scope>
    <source>
        <strain evidence="1">Wild A</strain>
    </source>
</reference>
<name>A0A9W4T8R6_9GLOM</name>
<keyword evidence="2" id="KW-1185">Reference proteome</keyword>
<gene>
    <name evidence="1" type="ORF">FWILDA_LOCUS17784</name>
</gene>
<dbReference type="EMBL" id="CAMKVN010015118">
    <property type="protein sequence ID" value="CAI2196852.1"/>
    <property type="molecule type" value="Genomic_DNA"/>
</dbReference>
<dbReference type="Proteomes" id="UP001153678">
    <property type="component" value="Unassembled WGS sequence"/>
</dbReference>
<proteinExistence type="predicted"/>
<protein>
    <submittedName>
        <fullName evidence="1">16060_t:CDS:1</fullName>
    </submittedName>
</protein>
<dbReference type="AlphaFoldDB" id="A0A9W4T8R6"/>